<name>A0A7J0EHD4_9ERIC</name>
<organism evidence="2 3">
    <name type="scientific">Actinidia rufa</name>
    <dbReference type="NCBI Taxonomy" id="165716"/>
    <lineage>
        <taxon>Eukaryota</taxon>
        <taxon>Viridiplantae</taxon>
        <taxon>Streptophyta</taxon>
        <taxon>Embryophyta</taxon>
        <taxon>Tracheophyta</taxon>
        <taxon>Spermatophyta</taxon>
        <taxon>Magnoliopsida</taxon>
        <taxon>eudicotyledons</taxon>
        <taxon>Gunneridae</taxon>
        <taxon>Pentapetalae</taxon>
        <taxon>asterids</taxon>
        <taxon>Ericales</taxon>
        <taxon>Actinidiaceae</taxon>
        <taxon>Actinidia</taxon>
    </lineage>
</organism>
<dbReference type="EMBL" id="BJWL01000004">
    <property type="protein sequence ID" value="GFY85682.1"/>
    <property type="molecule type" value="Genomic_DNA"/>
</dbReference>
<accession>A0A7J0EHD4</accession>
<feature type="compositionally biased region" description="Gly residues" evidence="1">
    <location>
        <begin position="215"/>
        <end position="225"/>
    </location>
</feature>
<gene>
    <name evidence="2" type="ORF">Acr_04g0004200</name>
</gene>
<feature type="region of interest" description="Disordered" evidence="1">
    <location>
        <begin position="198"/>
        <end position="225"/>
    </location>
</feature>
<evidence type="ECO:0000313" key="2">
    <source>
        <dbReference type="EMBL" id="GFY85682.1"/>
    </source>
</evidence>
<evidence type="ECO:0000256" key="1">
    <source>
        <dbReference type="SAM" id="MobiDB-lite"/>
    </source>
</evidence>
<reference evidence="2 3" key="1">
    <citation type="submission" date="2019-07" db="EMBL/GenBank/DDBJ databases">
        <title>De Novo Assembly of kiwifruit Actinidia rufa.</title>
        <authorList>
            <person name="Sugita-Konishi S."/>
            <person name="Sato K."/>
            <person name="Mori E."/>
            <person name="Abe Y."/>
            <person name="Kisaki G."/>
            <person name="Hamano K."/>
            <person name="Suezawa K."/>
            <person name="Otani M."/>
            <person name="Fukuda T."/>
            <person name="Manabe T."/>
            <person name="Gomi K."/>
            <person name="Tabuchi M."/>
            <person name="Akimitsu K."/>
            <person name="Kataoka I."/>
        </authorList>
    </citation>
    <scope>NUCLEOTIDE SEQUENCE [LARGE SCALE GENOMIC DNA]</scope>
    <source>
        <strain evidence="3">cv. Fuchu</strain>
    </source>
</reference>
<evidence type="ECO:0000313" key="3">
    <source>
        <dbReference type="Proteomes" id="UP000585474"/>
    </source>
</evidence>
<proteinExistence type="predicted"/>
<dbReference type="Proteomes" id="UP000585474">
    <property type="component" value="Unassembled WGS sequence"/>
</dbReference>
<feature type="compositionally biased region" description="Basic residues" evidence="1">
    <location>
        <begin position="198"/>
        <end position="208"/>
    </location>
</feature>
<dbReference type="OrthoDB" id="47923at2759"/>
<keyword evidence="3" id="KW-1185">Reference proteome</keyword>
<sequence>MTLSTIHEVFKSHDSTEMEELIKLDKETGLEEENILQVDSDACLVDCEIMPELVIFPKESSYQIIKDIRINKETPSECSIENSRITRSKSSSEDSEHNCVEDFLERCDSVNSRMEHKGDFDATEKSTCEMPKARTFAEETAKRSQELIKEAAKRSQDLTIGSSKLSEIVSEASKQSKEITAEAIKRPDQIKSQIPHCRRRAVVSRRRRGVDDRGAGGSGEFWGYG</sequence>
<dbReference type="AlphaFoldDB" id="A0A7J0EHD4"/>
<protein>
    <submittedName>
        <fullName evidence="2">Uncharacterized protein</fullName>
    </submittedName>
</protein>
<comment type="caution">
    <text evidence="2">The sequence shown here is derived from an EMBL/GenBank/DDBJ whole genome shotgun (WGS) entry which is preliminary data.</text>
</comment>